<evidence type="ECO:0000256" key="6">
    <source>
        <dbReference type="ARBA" id="ARBA00023136"/>
    </source>
</evidence>
<keyword evidence="4" id="KW-0808">Transferase</keyword>
<evidence type="ECO:0000256" key="5">
    <source>
        <dbReference type="ARBA" id="ARBA00022944"/>
    </source>
</evidence>
<organism evidence="7 8">
    <name type="scientific">Geodermatophilus arenarius</name>
    <dbReference type="NCBI Taxonomy" id="1137990"/>
    <lineage>
        <taxon>Bacteria</taxon>
        <taxon>Bacillati</taxon>
        <taxon>Actinomycetota</taxon>
        <taxon>Actinomycetes</taxon>
        <taxon>Geodermatophilales</taxon>
        <taxon>Geodermatophilaceae</taxon>
        <taxon>Geodermatophilus</taxon>
    </lineage>
</organism>
<dbReference type="EMBL" id="JBHSGR010000013">
    <property type="protein sequence ID" value="MFC4694315.1"/>
    <property type="molecule type" value="Genomic_DNA"/>
</dbReference>
<dbReference type="Pfam" id="PF04464">
    <property type="entry name" value="Glyphos_transf"/>
    <property type="match status" value="1"/>
</dbReference>
<dbReference type="SUPFAM" id="SSF53756">
    <property type="entry name" value="UDP-Glycosyltransferase/glycogen phosphorylase"/>
    <property type="match status" value="1"/>
</dbReference>
<dbReference type="Proteomes" id="UP001596025">
    <property type="component" value="Unassembled WGS sequence"/>
</dbReference>
<dbReference type="InterPro" id="IPR043148">
    <property type="entry name" value="TagF_C"/>
</dbReference>
<evidence type="ECO:0000313" key="8">
    <source>
        <dbReference type="Proteomes" id="UP001596025"/>
    </source>
</evidence>
<comment type="subcellular location">
    <subcellularLocation>
        <location evidence="1">Cell membrane</location>
        <topology evidence="1">Peripheral membrane protein</topology>
    </subcellularLocation>
</comment>
<dbReference type="PANTHER" id="PTHR37316">
    <property type="entry name" value="TEICHOIC ACID GLYCEROL-PHOSPHATE PRIMASE"/>
    <property type="match status" value="1"/>
</dbReference>
<keyword evidence="3" id="KW-1003">Cell membrane</keyword>
<evidence type="ECO:0000313" key="7">
    <source>
        <dbReference type="EMBL" id="MFC4694315.1"/>
    </source>
</evidence>
<evidence type="ECO:0000256" key="2">
    <source>
        <dbReference type="ARBA" id="ARBA00010488"/>
    </source>
</evidence>
<keyword evidence="6" id="KW-0472">Membrane</keyword>
<sequence>MKIVYRSFDGRYSDNPRALHEALLARGDDVEHVWMRAEAHADEFPADAATVPVEGDEAVAALESADLVVSNTHLSVDWDKRPGATYLQTWHGTPLKAVHRDVTFDPEVPAVIDRDIARWDLLLAQNPDGSTLLPRVFGYHGPVHETGYPRNDVLSRPDPARARELVRAELGVPADRTVVLYAPTWRDDELADEEGPSHRLRLDLRRFADRFGSDHVLLVRLHYQVTDALDGVDVPHVVDVSDHPDIRDLLLAADVLVTDYASLQFDFAVTGKPILYYTYDLDHYRGDLRHFYLDLEELAPGPLLGTVDEVLDALGDLDALAERHRARYDRFRERFCSREDGHATERVLDLVFPAPAVAAG</sequence>
<keyword evidence="8" id="KW-1185">Reference proteome</keyword>
<comment type="similarity">
    <text evidence="2">Belongs to the CDP-glycerol glycerophosphotransferase family.</text>
</comment>
<evidence type="ECO:0000256" key="3">
    <source>
        <dbReference type="ARBA" id="ARBA00022475"/>
    </source>
</evidence>
<evidence type="ECO:0000256" key="4">
    <source>
        <dbReference type="ARBA" id="ARBA00022679"/>
    </source>
</evidence>
<dbReference type="InterPro" id="IPR007554">
    <property type="entry name" value="Glycerophosphate_synth"/>
</dbReference>
<comment type="caution">
    <text evidence="7">The sequence shown here is derived from an EMBL/GenBank/DDBJ whole genome shotgun (WGS) entry which is preliminary data.</text>
</comment>
<gene>
    <name evidence="7" type="ORF">ACFO3M_13030</name>
</gene>
<dbReference type="InterPro" id="IPR051612">
    <property type="entry name" value="Teichoic_Acid_Biosynth"/>
</dbReference>
<protein>
    <submittedName>
        <fullName evidence="7">CDP-glycerol glycerophosphotransferase family protein</fullName>
    </submittedName>
</protein>
<dbReference type="Gene3D" id="3.40.50.12580">
    <property type="match status" value="1"/>
</dbReference>
<dbReference type="PANTHER" id="PTHR37316:SF3">
    <property type="entry name" value="TEICHOIC ACID GLYCEROL-PHOSPHATE TRANSFERASE"/>
    <property type="match status" value="1"/>
</dbReference>
<accession>A0ABV9LL31</accession>
<dbReference type="InterPro" id="IPR043149">
    <property type="entry name" value="TagF_N"/>
</dbReference>
<dbReference type="Gene3D" id="3.40.50.11820">
    <property type="match status" value="1"/>
</dbReference>
<evidence type="ECO:0000256" key="1">
    <source>
        <dbReference type="ARBA" id="ARBA00004202"/>
    </source>
</evidence>
<proteinExistence type="inferred from homology"/>
<keyword evidence="5" id="KW-0777">Teichoic acid biosynthesis</keyword>
<name>A0ABV9LL31_9ACTN</name>
<reference evidence="8" key="1">
    <citation type="journal article" date="2019" name="Int. J. Syst. Evol. Microbiol.">
        <title>The Global Catalogue of Microorganisms (GCM) 10K type strain sequencing project: providing services to taxonomists for standard genome sequencing and annotation.</title>
        <authorList>
            <consortium name="The Broad Institute Genomics Platform"/>
            <consortium name="The Broad Institute Genome Sequencing Center for Infectious Disease"/>
            <person name="Wu L."/>
            <person name="Ma J."/>
        </authorList>
    </citation>
    <scope>NUCLEOTIDE SEQUENCE [LARGE SCALE GENOMIC DNA]</scope>
    <source>
        <strain evidence="8">CCUG 62763</strain>
    </source>
</reference>
<dbReference type="RefSeq" id="WP_387989117.1">
    <property type="nucleotide sequence ID" value="NZ_JBHSGR010000013.1"/>
</dbReference>